<dbReference type="Proteomes" id="UP000179807">
    <property type="component" value="Unassembled WGS sequence"/>
</dbReference>
<dbReference type="InterPro" id="IPR000996">
    <property type="entry name" value="Clathrin_L-chain"/>
</dbReference>
<dbReference type="VEuPathDB" id="TrichDB:TRFO_06641"/>
<dbReference type="RefSeq" id="XP_068356554.1">
    <property type="nucleotide sequence ID" value="XM_068493215.1"/>
</dbReference>
<comment type="similarity">
    <text evidence="2 6">Belongs to the clathrin light chain family.</text>
</comment>
<sequence>MSNDLFNMLGDDNEAPETDLQNDFQPQDLNLNDNQALNADQEGGIDQMLAGGDDDDDLFGGPSQNPNDQAPEPEQQTALVEWERKRQEEIQKIDAELSAQDEELRKQASASLDKYYKGLKESQEKRAQCNIETDQQFLSTQSNTDIPTWERVVGYIDFNRSDLHERDASRMKSLLLQLKH</sequence>
<dbReference type="PROSITE" id="PS00581">
    <property type="entry name" value="CLATHRIN_LIGHT_CHN_2"/>
    <property type="match status" value="1"/>
</dbReference>
<dbReference type="GO" id="GO:0030132">
    <property type="term" value="C:clathrin coat of coated pit"/>
    <property type="evidence" value="ECO:0007669"/>
    <property type="project" value="InterPro"/>
</dbReference>
<evidence type="ECO:0000256" key="7">
    <source>
        <dbReference type="SAM" id="MobiDB-lite"/>
    </source>
</evidence>
<comment type="function">
    <text evidence="6">Clathrin is the major protein of the polyhedral coat of coated pits and vesicles.</text>
</comment>
<accession>A0A1J4JXL6</accession>
<comment type="subcellular location">
    <subcellularLocation>
        <location evidence="1 6">Cytoplasmic vesicle membrane</location>
        <topology evidence="1 6">Peripheral membrane protein</topology>
        <orientation evidence="1 6">Cytoplasmic side</orientation>
    </subcellularLocation>
    <subcellularLocation>
        <location evidence="6">Membrane</location>
        <location evidence="6">Coated pit</location>
        <topology evidence="6">Peripheral membrane protein</topology>
        <orientation evidence="6">Cytoplasmic side</orientation>
    </subcellularLocation>
    <text evidence="6">Cytoplasmic face of coated pits and vesicles.</text>
</comment>
<dbReference type="GO" id="GO:0006886">
    <property type="term" value="P:intracellular protein transport"/>
    <property type="evidence" value="ECO:0007669"/>
    <property type="project" value="InterPro"/>
</dbReference>
<feature type="compositionally biased region" description="Low complexity" evidence="7">
    <location>
        <begin position="19"/>
        <end position="41"/>
    </location>
</feature>
<evidence type="ECO:0000256" key="1">
    <source>
        <dbReference type="ARBA" id="ARBA00004180"/>
    </source>
</evidence>
<dbReference type="GO" id="GO:0005198">
    <property type="term" value="F:structural molecule activity"/>
    <property type="evidence" value="ECO:0007669"/>
    <property type="project" value="InterPro"/>
</dbReference>
<dbReference type="AlphaFoldDB" id="A0A1J4JXL6"/>
<name>A0A1J4JXL6_9EUKA</name>
<feature type="compositionally biased region" description="Polar residues" evidence="7">
    <location>
        <begin position="62"/>
        <end position="77"/>
    </location>
</feature>
<gene>
    <name evidence="8" type="primary">CLC1</name>
    <name evidence="8" type="ORF">TRFO_06641</name>
</gene>
<dbReference type="GeneID" id="94827919"/>
<evidence type="ECO:0000256" key="5">
    <source>
        <dbReference type="ARBA" id="ARBA00023329"/>
    </source>
</evidence>
<comment type="caution">
    <text evidence="8">The sequence shown here is derived from an EMBL/GenBank/DDBJ whole genome shotgun (WGS) entry which is preliminary data.</text>
</comment>
<evidence type="ECO:0000256" key="3">
    <source>
        <dbReference type="ARBA" id="ARBA00023136"/>
    </source>
</evidence>
<feature type="region of interest" description="Disordered" evidence="7">
    <location>
        <begin position="1"/>
        <end position="77"/>
    </location>
</feature>
<keyword evidence="3 6" id="KW-0472">Membrane</keyword>
<keyword evidence="4 6" id="KW-0168">Coated pit</keyword>
<dbReference type="EMBL" id="MLAK01000827">
    <property type="protein sequence ID" value="OHT03418.1"/>
    <property type="molecule type" value="Genomic_DNA"/>
</dbReference>
<dbReference type="GO" id="GO:0030130">
    <property type="term" value="C:clathrin coat of trans-Golgi network vesicle"/>
    <property type="evidence" value="ECO:0007669"/>
    <property type="project" value="InterPro"/>
</dbReference>
<dbReference type="Pfam" id="PF01086">
    <property type="entry name" value="Clathrin_lg_ch"/>
    <property type="match status" value="1"/>
</dbReference>
<organism evidence="8 9">
    <name type="scientific">Tritrichomonas foetus</name>
    <dbReference type="NCBI Taxonomy" id="1144522"/>
    <lineage>
        <taxon>Eukaryota</taxon>
        <taxon>Metamonada</taxon>
        <taxon>Parabasalia</taxon>
        <taxon>Tritrichomonadida</taxon>
        <taxon>Tritrichomonadidae</taxon>
        <taxon>Tritrichomonas</taxon>
    </lineage>
</organism>
<dbReference type="GO" id="GO:0016192">
    <property type="term" value="P:vesicle-mediated transport"/>
    <property type="evidence" value="ECO:0007669"/>
    <property type="project" value="InterPro"/>
</dbReference>
<reference evidence="8" key="1">
    <citation type="submission" date="2016-10" db="EMBL/GenBank/DDBJ databases">
        <authorList>
            <person name="Benchimol M."/>
            <person name="Almeida L.G."/>
            <person name="Vasconcelos A.T."/>
            <person name="Perreira-Neves A."/>
            <person name="Rosa I.A."/>
            <person name="Tasca T."/>
            <person name="Bogo M.R."/>
            <person name="de Souza W."/>
        </authorList>
    </citation>
    <scope>NUCLEOTIDE SEQUENCE [LARGE SCALE GENOMIC DNA]</scope>
    <source>
        <strain evidence="8">K</strain>
    </source>
</reference>
<evidence type="ECO:0000313" key="9">
    <source>
        <dbReference type="Proteomes" id="UP000179807"/>
    </source>
</evidence>
<keyword evidence="5 6" id="KW-0968">Cytoplasmic vesicle</keyword>
<dbReference type="OrthoDB" id="5512at2759"/>
<proteinExistence type="inferred from homology"/>
<protein>
    <recommendedName>
        <fullName evidence="6">Clathrin light chain</fullName>
    </recommendedName>
</protein>
<evidence type="ECO:0000313" key="8">
    <source>
        <dbReference type="EMBL" id="OHT03418.1"/>
    </source>
</evidence>
<evidence type="ECO:0000256" key="2">
    <source>
        <dbReference type="ARBA" id="ARBA00005263"/>
    </source>
</evidence>
<keyword evidence="9" id="KW-1185">Reference proteome</keyword>
<evidence type="ECO:0000256" key="4">
    <source>
        <dbReference type="ARBA" id="ARBA00023176"/>
    </source>
</evidence>
<evidence type="ECO:0000256" key="6">
    <source>
        <dbReference type="RuleBase" id="RU363137"/>
    </source>
</evidence>